<feature type="site" description="Transition state stabilizer" evidence="14">
    <location>
        <position position="80"/>
    </location>
</feature>
<keyword evidence="10" id="KW-0325">Glycoprotein</keyword>
<evidence type="ECO:0000256" key="5">
    <source>
        <dbReference type="ARBA" id="ARBA00022723"/>
    </source>
</evidence>
<dbReference type="OrthoDB" id="2113341at2759"/>
<keyword evidence="3 16" id="KW-0575">Peroxidase</keyword>
<dbReference type="Proteomes" id="UP000250235">
    <property type="component" value="Unassembled WGS sequence"/>
</dbReference>
<dbReference type="PRINTS" id="PR00461">
    <property type="entry name" value="PLPEROXIDASE"/>
</dbReference>
<evidence type="ECO:0000256" key="3">
    <source>
        <dbReference type="ARBA" id="ARBA00022559"/>
    </source>
</evidence>
<evidence type="ECO:0000256" key="1">
    <source>
        <dbReference type="ARBA" id="ARBA00000189"/>
    </source>
</evidence>
<comment type="function">
    <text evidence="16">Removal of H(2)O(2), oxidation of toxic reductants, biosynthesis and degradation of lignin, suberization, auxin catabolism, response to environmental stresses such as wounding, pathogen attack and oxidative stress.</text>
</comment>
<evidence type="ECO:0000256" key="2">
    <source>
        <dbReference type="ARBA" id="ARBA00012313"/>
    </source>
</evidence>
<dbReference type="PANTHER" id="PTHR31517:SF81">
    <property type="entry name" value="PEROXIDASE"/>
    <property type="match status" value="1"/>
</dbReference>
<keyword evidence="9 15" id="KW-1015">Disulfide bond</keyword>
<comment type="catalytic activity">
    <reaction evidence="1 16">
        <text>2 a phenolic donor + H2O2 = 2 a phenolic radical donor + 2 H2O</text>
        <dbReference type="Rhea" id="RHEA:56136"/>
        <dbReference type="ChEBI" id="CHEBI:15377"/>
        <dbReference type="ChEBI" id="CHEBI:16240"/>
        <dbReference type="ChEBI" id="CHEBI:139520"/>
        <dbReference type="ChEBI" id="CHEBI:139521"/>
        <dbReference type="EC" id="1.11.1.7"/>
    </reaction>
</comment>
<evidence type="ECO:0000313" key="19">
    <source>
        <dbReference type="Proteomes" id="UP000250235"/>
    </source>
</evidence>
<feature type="binding site" evidence="12">
    <location>
        <position position="183"/>
    </location>
    <ligand>
        <name>substrate</name>
    </ligand>
</feature>
<keyword evidence="4 16" id="KW-0349">Heme</keyword>
<dbReference type="GO" id="GO:0042744">
    <property type="term" value="P:hydrogen peroxide catabolic process"/>
    <property type="evidence" value="ECO:0007669"/>
    <property type="project" value="UniProtKB-KW"/>
</dbReference>
<feature type="binding site" evidence="13">
    <location>
        <position position="88"/>
    </location>
    <ligand>
        <name>Ca(2+)</name>
        <dbReference type="ChEBI" id="CHEBI:29108"/>
        <label>1</label>
    </ligand>
</feature>
<keyword evidence="19" id="KW-1185">Reference proteome</keyword>
<evidence type="ECO:0000256" key="12">
    <source>
        <dbReference type="PIRSR" id="PIRSR600823-2"/>
    </source>
</evidence>
<organism evidence="18 19">
    <name type="scientific">Dorcoceras hygrometricum</name>
    <dbReference type="NCBI Taxonomy" id="472368"/>
    <lineage>
        <taxon>Eukaryota</taxon>
        <taxon>Viridiplantae</taxon>
        <taxon>Streptophyta</taxon>
        <taxon>Embryophyta</taxon>
        <taxon>Tracheophyta</taxon>
        <taxon>Spermatophyta</taxon>
        <taxon>Magnoliopsida</taxon>
        <taxon>eudicotyledons</taxon>
        <taxon>Gunneridae</taxon>
        <taxon>Pentapetalae</taxon>
        <taxon>asterids</taxon>
        <taxon>lamiids</taxon>
        <taxon>Lamiales</taxon>
        <taxon>Gesneriaceae</taxon>
        <taxon>Didymocarpoideae</taxon>
        <taxon>Trichosporeae</taxon>
        <taxon>Loxocarpinae</taxon>
        <taxon>Dorcoceras</taxon>
    </lineage>
</organism>
<keyword evidence="16" id="KW-0964">Secreted</keyword>
<feature type="active site" description="Proton acceptor" evidence="11">
    <location>
        <position position="84"/>
    </location>
</feature>
<name>A0A2Z7BPV9_9LAMI</name>
<feature type="binding site" evidence="13">
    <location>
        <position position="90"/>
    </location>
    <ligand>
        <name>Ca(2+)</name>
        <dbReference type="ChEBI" id="CHEBI:29108"/>
        <label>1</label>
    </ligand>
</feature>
<dbReference type="Gene3D" id="1.10.520.10">
    <property type="match status" value="1"/>
</dbReference>
<keyword evidence="13 16" id="KW-0106">Calcium</keyword>
<comment type="similarity">
    <text evidence="16">Belongs to the peroxidase family. Classical plant (class III) peroxidase subfamily.</text>
</comment>
<evidence type="ECO:0000256" key="16">
    <source>
        <dbReference type="RuleBase" id="RU362060"/>
    </source>
</evidence>
<evidence type="ECO:0000256" key="8">
    <source>
        <dbReference type="ARBA" id="ARBA00023004"/>
    </source>
</evidence>
<comment type="subcellular location">
    <subcellularLocation>
        <location evidence="16">Secreted</location>
    </subcellularLocation>
</comment>
<proteinExistence type="inferred from homology"/>
<dbReference type="PRINTS" id="PR00458">
    <property type="entry name" value="PEROXIDASE"/>
</dbReference>
<evidence type="ECO:0000256" key="11">
    <source>
        <dbReference type="PIRSR" id="PIRSR600823-1"/>
    </source>
</evidence>
<protein>
    <recommendedName>
        <fullName evidence="2 16">Peroxidase</fullName>
        <ecNumber evidence="2 16">1.11.1.7</ecNumber>
    </recommendedName>
</protein>
<evidence type="ECO:0000256" key="15">
    <source>
        <dbReference type="PIRSR" id="PIRSR600823-5"/>
    </source>
</evidence>
<evidence type="ECO:0000256" key="14">
    <source>
        <dbReference type="PIRSR" id="PIRSR600823-4"/>
    </source>
</evidence>
<comment type="cofactor">
    <cofactor evidence="13 16">
        <name>heme b</name>
        <dbReference type="ChEBI" id="CHEBI:60344"/>
    </cofactor>
    <text evidence="13 16">Binds 1 heme b (iron(II)-protoporphyrin IX) group per subunit.</text>
</comment>
<reference evidence="18 19" key="1">
    <citation type="journal article" date="2015" name="Proc. Natl. Acad. Sci. U.S.A.">
        <title>The resurrection genome of Boea hygrometrica: A blueprint for survival of dehydration.</title>
        <authorList>
            <person name="Xiao L."/>
            <person name="Yang G."/>
            <person name="Zhang L."/>
            <person name="Yang X."/>
            <person name="Zhao S."/>
            <person name="Ji Z."/>
            <person name="Zhou Q."/>
            <person name="Hu M."/>
            <person name="Wang Y."/>
            <person name="Chen M."/>
            <person name="Xu Y."/>
            <person name="Jin H."/>
            <person name="Xiao X."/>
            <person name="Hu G."/>
            <person name="Bao F."/>
            <person name="Hu Y."/>
            <person name="Wan P."/>
            <person name="Li L."/>
            <person name="Deng X."/>
            <person name="Kuang T."/>
            <person name="Xiang C."/>
            <person name="Zhu J.K."/>
            <person name="Oliver M.J."/>
            <person name="He Y."/>
        </authorList>
    </citation>
    <scope>NUCLEOTIDE SEQUENCE [LARGE SCALE GENOMIC DNA]</scope>
    <source>
        <strain evidence="19">cv. XS01</strain>
    </source>
</reference>
<evidence type="ECO:0000256" key="7">
    <source>
        <dbReference type="ARBA" id="ARBA00023002"/>
    </source>
</evidence>
<dbReference type="InterPro" id="IPR010255">
    <property type="entry name" value="Haem_peroxidase_sf"/>
</dbReference>
<feature type="binding site" evidence="13">
    <location>
        <position position="265"/>
    </location>
    <ligand>
        <name>Ca(2+)</name>
        <dbReference type="ChEBI" id="CHEBI:29108"/>
        <label>2</label>
    </ligand>
</feature>
<dbReference type="GO" id="GO:0020037">
    <property type="term" value="F:heme binding"/>
    <property type="evidence" value="ECO:0007669"/>
    <property type="project" value="UniProtKB-UniRule"/>
</dbReference>
<feature type="disulfide bond" evidence="15">
    <location>
        <begin position="220"/>
        <end position="250"/>
    </location>
</feature>
<feature type="domain" description="Plant heme peroxidase family profile" evidence="17">
    <location>
        <begin position="43"/>
        <end position="344"/>
    </location>
</feature>
<keyword evidence="8 13" id="KW-0408">Iron</keyword>
<feature type="disulfide bond" evidence="15">
    <location>
        <begin position="53"/>
        <end position="134"/>
    </location>
</feature>
<evidence type="ECO:0000256" key="10">
    <source>
        <dbReference type="ARBA" id="ARBA00023180"/>
    </source>
</evidence>
<evidence type="ECO:0000259" key="17">
    <source>
        <dbReference type="PROSITE" id="PS50873"/>
    </source>
</evidence>
<keyword evidence="7 16" id="KW-0560">Oxidoreductase</keyword>
<dbReference type="GO" id="GO:0006979">
    <property type="term" value="P:response to oxidative stress"/>
    <property type="evidence" value="ECO:0007669"/>
    <property type="project" value="UniProtKB-UniRule"/>
</dbReference>
<feature type="disulfide bond" evidence="15">
    <location>
        <begin position="140"/>
        <end position="340"/>
    </location>
</feature>
<feature type="binding site" evidence="13">
    <location>
        <position position="92"/>
    </location>
    <ligand>
        <name>Ca(2+)</name>
        <dbReference type="ChEBI" id="CHEBI:29108"/>
        <label>1</label>
    </ligand>
</feature>
<feature type="binding site" description="axial binding residue" evidence="13">
    <location>
        <position position="213"/>
    </location>
    <ligand>
        <name>heme b</name>
        <dbReference type="ChEBI" id="CHEBI:60344"/>
    </ligand>
    <ligandPart>
        <name>Fe</name>
        <dbReference type="ChEBI" id="CHEBI:18248"/>
    </ligandPart>
</feature>
<keyword evidence="6" id="KW-0732">Signal</keyword>
<dbReference type="FunFam" id="1.10.420.10:FF:000007">
    <property type="entry name" value="Peroxidase"/>
    <property type="match status" value="1"/>
</dbReference>
<feature type="binding site" evidence="13">
    <location>
        <position position="94"/>
    </location>
    <ligand>
        <name>Ca(2+)</name>
        <dbReference type="ChEBI" id="CHEBI:29108"/>
        <label>1</label>
    </ligand>
</feature>
<feature type="binding site" evidence="13">
    <location>
        <position position="272"/>
    </location>
    <ligand>
        <name>Ca(2+)</name>
        <dbReference type="ChEBI" id="CHEBI:29108"/>
        <label>2</label>
    </ligand>
</feature>
<gene>
    <name evidence="18" type="ORF">F511_28582</name>
</gene>
<sequence>MHKKNLKNLTLESLLPIVRNMQSRILALTIFLQILTFYAEGGGLLYNFYDKSCPEAENIIRAGLQSASLTDPTTPSAILRLMFHDCQVQGCDASILLDSVGDTIQQSELHSSKNFGIRKTELIGVIKSALEAVCPLQVSCADIIVLAAREAVAISGGPRIDVPLGRKDSSTPSTSKLADSSLPSADIGVDGMLQIFAQKGMTVEESVAILGGHTIGVTHCSSLHARLYDSHEGKEDALKPTFKNALKIICPPTSLVSNISIVQNDLTSLVFDSHYFSSTNNGQGLLRVDAEMPLDSRTRPFVRKFAADQGAFFRAFSSAFVKLAASGVLTGARGMVRRSCHVLN</sequence>
<feature type="binding site" evidence="13">
    <location>
        <position position="267"/>
    </location>
    <ligand>
        <name>Ca(2+)</name>
        <dbReference type="ChEBI" id="CHEBI:29108"/>
        <label>2</label>
    </ligand>
</feature>
<keyword evidence="16" id="KW-0376">Hydrogen peroxide</keyword>
<feature type="binding site" evidence="13">
    <location>
        <position position="214"/>
    </location>
    <ligand>
        <name>Ca(2+)</name>
        <dbReference type="ChEBI" id="CHEBI:29108"/>
        <label>2</label>
    </ligand>
</feature>
<dbReference type="AlphaFoldDB" id="A0A2Z7BPV9"/>
<dbReference type="InterPro" id="IPR002016">
    <property type="entry name" value="Haem_peroxidase"/>
</dbReference>
<dbReference type="InterPro" id="IPR000823">
    <property type="entry name" value="Peroxidase_pln"/>
</dbReference>
<dbReference type="GO" id="GO:0140825">
    <property type="term" value="F:lactoperoxidase activity"/>
    <property type="evidence" value="ECO:0007669"/>
    <property type="project" value="UniProtKB-EC"/>
</dbReference>
<evidence type="ECO:0000256" key="4">
    <source>
        <dbReference type="ARBA" id="ARBA00022617"/>
    </source>
</evidence>
<feature type="disulfide bond" evidence="15">
    <location>
        <begin position="86"/>
        <end position="91"/>
    </location>
</feature>
<dbReference type="CDD" id="cd00693">
    <property type="entry name" value="secretory_peroxidase"/>
    <property type="match status" value="1"/>
</dbReference>
<evidence type="ECO:0000256" key="13">
    <source>
        <dbReference type="PIRSR" id="PIRSR600823-3"/>
    </source>
</evidence>
<dbReference type="GO" id="GO:0005576">
    <property type="term" value="C:extracellular region"/>
    <property type="evidence" value="ECO:0007669"/>
    <property type="project" value="UniProtKB-SubCell"/>
</dbReference>
<dbReference type="InterPro" id="IPR033905">
    <property type="entry name" value="Secretory_peroxidase"/>
</dbReference>
<dbReference type="EMBL" id="KV003326">
    <property type="protein sequence ID" value="KZV36633.1"/>
    <property type="molecule type" value="Genomic_DNA"/>
</dbReference>
<dbReference type="GO" id="GO:0046872">
    <property type="term" value="F:metal ion binding"/>
    <property type="evidence" value="ECO:0007669"/>
    <property type="project" value="UniProtKB-UniRule"/>
</dbReference>
<feature type="binding site" evidence="13">
    <location>
        <position position="85"/>
    </location>
    <ligand>
        <name>Ca(2+)</name>
        <dbReference type="ChEBI" id="CHEBI:29108"/>
        <label>1</label>
    </ligand>
</feature>
<accession>A0A2Z7BPV9</accession>
<dbReference type="PANTHER" id="PTHR31517">
    <property type="match status" value="1"/>
</dbReference>
<dbReference type="Pfam" id="PF00141">
    <property type="entry name" value="peroxidase"/>
    <property type="match status" value="1"/>
</dbReference>
<dbReference type="Gene3D" id="1.10.420.10">
    <property type="entry name" value="Peroxidase, domain 2"/>
    <property type="match status" value="1"/>
</dbReference>
<dbReference type="PROSITE" id="PS50873">
    <property type="entry name" value="PEROXIDASE_4"/>
    <property type="match status" value="1"/>
</dbReference>
<evidence type="ECO:0000313" key="18">
    <source>
        <dbReference type="EMBL" id="KZV36633.1"/>
    </source>
</evidence>
<dbReference type="SUPFAM" id="SSF48113">
    <property type="entry name" value="Heme-dependent peroxidases"/>
    <property type="match status" value="1"/>
</dbReference>
<comment type="cofactor">
    <cofactor evidence="13 16">
        <name>Ca(2+)</name>
        <dbReference type="ChEBI" id="CHEBI:29108"/>
    </cofactor>
    <text evidence="13 16">Binds 2 calcium ions per subunit.</text>
</comment>
<keyword evidence="5 13" id="KW-0479">Metal-binding</keyword>
<evidence type="ECO:0000256" key="6">
    <source>
        <dbReference type="ARBA" id="ARBA00022729"/>
    </source>
</evidence>
<dbReference type="EC" id="1.11.1.7" evidence="2 16"/>
<evidence type="ECO:0000256" key="9">
    <source>
        <dbReference type="ARBA" id="ARBA00023157"/>
    </source>
</evidence>